<dbReference type="PROSITE" id="PS50913">
    <property type="entry name" value="GRIP"/>
    <property type="match status" value="1"/>
</dbReference>
<proteinExistence type="predicted"/>
<sequence length="200" mass="22678">MAERLEALQAEVQEKEHIIQSLESTATSTLEARHTTISELDTLRRELQDAQTQHLEETAYQQQTIRNLKKKMVDLKRTLSKHVRASTNQNGVNYPDLPGTDSAGSLNYPASPQMRGPNDDTYSPVYKPQTPRHDNDDQIDRTATPDAPDVMYLKNVILKFLTARSVERKQLVPVLATILNFSANESQLARSSLEKKWFST</sequence>
<evidence type="ECO:0000259" key="3">
    <source>
        <dbReference type="PROSITE" id="PS50913"/>
    </source>
</evidence>
<dbReference type="PANTHER" id="PTHR23157:SF24">
    <property type="entry name" value="GOLGIN SUBFAMILY A MEMBER 1"/>
    <property type="match status" value="1"/>
</dbReference>
<evidence type="ECO:0000256" key="1">
    <source>
        <dbReference type="ARBA" id="ARBA00023054"/>
    </source>
</evidence>
<accession>A0A0L0GC49</accession>
<evidence type="ECO:0000256" key="2">
    <source>
        <dbReference type="SAM" id="MobiDB-lite"/>
    </source>
</evidence>
<evidence type="ECO:0000313" key="4">
    <source>
        <dbReference type="EMBL" id="KNC85843.1"/>
    </source>
</evidence>
<feature type="region of interest" description="Disordered" evidence="2">
    <location>
        <begin position="82"/>
        <end position="145"/>
    </location>
</feature>
<dbReference type="InterPro" id="IPR000237">
    <property type="entry name" value="GRIP_dom"/>
</dbReference>
<dbReference type="InterPro" id="IPR051952">
    <property type="entry name" value="Golgi-autophagy_related"/>
</dbReference>
<dbReference type="SMART" id="SM00755">
    <property type="entry name" value="Grip"/>
    <property type="match status" value="1"/>
</dbReference>
<dbReference type="RefSeq" id="XP_014159745.1">
    <property type="nucleotide sequence ID" value="XM_014304270.1"/>
</dbReference>
<keyword evidence="5" id="KW-1185">Reference proteome</keyword>
<gene>
    <name evidence="4" type="ORF">SARC_01989</name>
</gene>
<dbReference type="Gene3D" id="1.10.220.60">
    <property type="entry name" value="GRIP domain"/>
    <property type="match status" value="1"/>
</dbReference>
<dbReference type="AlphaFoldDB" id="A0A0L0GC49"/>
<reference evidence="4 5" key="1">
    <citation type="submission" date="2011-02" db="EMBL/GenBank/DDBJ databases">
        <title>The Genome Sequence of Sphaeroforma arctica JP610.</title>
        <authorList>
            <consortium name="The Broad Institute Genome Sequencing Platform"/>
            <person name="Russ C."/>
            <person name="Cuomo C."/>
            <person name="Young S.K."/>
            <person name="Zeng Q."/>
            <person name="Gargeya S."/>
            <person name="Alvarado L."/>
            <person name="Berlin A."/>
            <person name="Chapman S.B."/>
            <person name="Chen Z."/>
            <person name="Freedman E."/>
            <person name="Gellesch M."/>
            <person name="Goldberg J."/>
            <person name="Griggs A."/>
            <person name="Gujja S."/>
            <person name="Heilman E."/>
            <person name="Heiman D."/>
            <person name="Howarth C."/>
            <person name="Mehta T."/>
            <person name="Neiman D."/>
            <person name="Pearson M."/>
            <person name="Roberts A."/>
            <person name="Saif S."/>
            <person name="Shea T."/>
            <person name="Shenoy N."/>
            <person name="Sisk P."/>
            <person name="Stolte C."/>
            <person name="Sykes S."/>
            <person name="White J."/>
            <person name="Yandava C."/>
            <person name="Burger G."/>
            <person name="Gray M.W."/>
            <person name="Holland P.W.H."/>
            <person name="King N."/>
            <person name="Lang F.B.F."/>
            <person name="Roger A.J."/>
            <person name="Ruiz-Trillo I."/>
            <person name="Haas B."/>
            <person name="Nusbaum C."/>
            <person name="Birren B."/>
        </authorList>
    </citation>
    <scope>NUCLEOTIDE SEQUENCE [LARGE SCALE GENOMIC DNA]</scope>
    <source>
        <strain evidence="4 5">JP610</strain>
    </source>
</reference>
<dbReference type="Proteomes" id="UP000054560">
    <property type="component" value="Unassembled WGS sequence"/>
</dbReference>
<keyword evidence="1" id="KW-0175">Coiled coil</keyword>
<dbReference type="OrthoDB" id="8943203at2759"/>
<dbReference type="GeneID" id="25902493"/>
<name>A0A0L0GC49_9EUKA</name>
<feature type="compositionally biased region" description="Basic and acidic residues" evidence="2">
    <location>
        <begin position="131"/>
        <end position="140"/>
    </location>
</feature>
<dbReference type="PANTHER" id="PTHR23157">
    <property type="entry name" value="GRIP AND COILED-COIL DOMAIN-CONTAINING PROTEIN 1"/>
    <property type="match status" value="1"/>
</dbReference>
<feature type="domain" description="GRIP" evidence="3">
    <location>
        <begin position="143"/>
        <end position="192"/>
    </location>
</feature>
<dbReference type="Pfam" id="PF01465">
    <property type="entry name" value="GRIP"/>
    <property type="match status" value="1"/>
</dbReference>
<dbReference type="STRING" id="667725.A0A0L0GC49"/>
<organism evidence="4 5">
    <name type="scientific">Sphaeroforma arctica JP610</name>
    <dbReference type="NCBI Taxonomy" id="667725"/>
    <lineage>
        <taxon>Eukaryota</taxon>
        <taxon>Ichthyosporea</taxon>
        <taxon>Ichthyophonida</taxon>
        <taxon>Sphaeroforma</taxon>
    </lineage>
</organism>
<protein>
    <recommendedName>
        <fullName evidence="3">GRIP domain-containing protein</fullName>
    </recommendedName>
</protein>
<dbReference type="EMBL" id="KQ241681">
    <property type="protein sequence ID" value="KNC85843.1"/>
    <property type="molecule type" value="Genomic_DNA"/>
</dbReference>
<dbReference type="GO" id="GO:0005794">
    <property type="term" value="C:Golgi apparatus"/>
    <property type="evidence" value="ECO:0007669"/>
    <property type="project" value="TreeGrafter"/>
</dbReference>
<evidence type="ECO:0000313" key="5">
    <source>
        <dbReference type="Proteomes" id="UP000054560"/>
    </source>
</evidence>